<dbReference type="GO" id="GO:0043565">
    <property type="term" value="F:sequence-specific DNA binding"/>
    <property type="evidence" value="ECO:0007669"/>
    <property type="project" value="InterPro"/>
</dbReference>
<keyword evidence="4" id="KW-1133">Transmembrane helix</keyword>
<dbReference type="PANTHER" id="PTHR43280:SF2">
    <property type="entry name" value="HTH-TYPE TRANSCRIPTIONAL REGULATOR EXSA"/>
    <property type="match status" value="1"/>
</dbReference>
<feature type="domain" description="HTH araC/xylS-type" evidence="5">
    <location>
        <begin position="640"/>
        <end position="739"/>
    </location>
</feature>
<reference evidence="6" key="1">
    <citation type="submission" date="2020-12" db="EMBL/GenBank/DDBJ databases">
        <title>Vagococcus allomyrinae sp. nov. and Enterococcus lavae sp. nov., isolated from the larvae of Allomyrina dichotoma.</title>
        <authorList>
            <person name="Lee S.D."/>
        </authorList>
    </citation>
    <scope>NUCLEOTIDE SEQUENCE</scope>
    <source>
        <strain evidence="6">BWB3-3</strain>
    </source>
</reference>
<sequence>MKKFISKCRNGLLFRYFVSYLLIFLLPFLILTSCLYYWSVLGMEKQLKTANLNSLRQVDNIVNERFSELDKMADNIKLNPRLSNFMLEHPYYSIEGRSELSKIQASNAFVSEIFLHYINEEKIYSSNGSQSLSSLTEKKYGRFALNSHMLEETFKETLPTVKVSYDTGEQNSLLQYYKPLMNGGSVYGTAFFFIQEAELQRLLTNLMTDYAGSAFIVTEEGQVVNSSSSDQGQPLMMANFGRSLLEKEEVVFEKEKYHVSSLTSDVSGLTFVTVIEAKQFLQPLATVRNWFYFLILAFLSLGLVLSYVMGLHQYRPIKQIDNAFKKITNQEEKVEDNELTIIERRLRSFVTEHQTMNETLSQQQAYLLDYFFNKLMEGKFKDEAYLRQQMSELSIDFQLNHYYVMLLDTAFSEKKEENVKKKTVLLNEFPLKMADTQIYAVELPLKQQLALIVGSNQAHTNQRNHVKRLKEMFDKMLSEDVRLDVGEVYEQLVYLNRSYIEAISANDCHKKVSESVFFYRDIVYSQPQFLSVPNGLKSKLTQSVHQGDETVATETINTIFGHPSIRNMNTFEAKYYYFDALRAVIECISQLGCEDLLDRFNEMIDYQSVELLHQELLAVTKRLCQLISVRKAAEATQLESDIIVYVNRHFRSHDLSLERIAVEFDFSLSYLSRFIKEETGITFSTYVQELRLDYIKHQLVATTDSIKDIVVRAGYYDVSNYTRKFKSLVGVTPGQFRKQAQDDTPKQINI</sequence>
<keyword evidence="4" id="KW-0472">Membrane</keyword>
<dbReference type="GO" id="GO:0003700">
    <property type="term" value="F:DNA-binding transcription factor activity"/>
    <property type="evidence" value="ECO:0007669"/>
    <property type="project" value="InterPro"/>
</dbReference>
<dbReference type="SUPFAM" id="SSF46689">
    <property type="entry name" value="Homeodomain-like"/>
    <property type="match status" value="1"/>
</dbReference>
<dbReference type="PROSITE" id="PS01124">
    <property type="entry name" value="HTH_ARAC_FAMILY_2"/>
    <property type="match status" value="1"/>
</dbReference>
<name>A0A940PER3_9ENTE</name>
<protein>
    <submittedName>
        <fullName evidence="6">AraC family transcriptional regulator</fullName>
    </submittedName>
</protein>
<gene>
    <name evidence="6" type="ORF">I6N95_20865</name>
</gene>
<feature type="transmembrane region" description="Helical" evidence="4">
    <location>
        <begin position="12"/>
        <end position="38"/>
    </location>
</feature>
<dbReference type="AlphaFoldDB" id="A0A940PER3"/>
<dbReference type="PANTHER" id="PTHR43280">
    <property type="entry name" value="ARAC-FAMILY TRANSCRIPTIONAL REGULATOR"/>
    <property type="match status" value="1"/>
</dbReference>
<keyword evidence="3" id="KW-0804">Transcription</keyword>
<dbReference type="SMART" id="SM00342">
    <property type="entry name" value="HTH_ARAC"/>
    <property type="match status" value="1"/>
</dbReference>
<evidence type="ECO:0000313" key="6">
    <source>
        <dbReference type="EMBL" id="MBP1043480.1"/>
    </source>
</evidence>
<evidence type="ECO:0000313" key="7">
    <source>
        <dbReference type="Proteomes" id="UP000674938"/>
    </source>
</evidence>
<keyword evidence="4" id="KW-0812">Transmembrane</keyword>
<organism evidence="6 7">
    <name type="scientific">Vagococcus allomyrinae</name>
    <dbReference type="NCBI Taxonomy" id="2794353"/>
    <lineage>
        <taxon>Bacteria</taxon>
        <taxon>Bacillati</taxon>
        <taxon>Bacillota</taxon>
        <taxon>Bacilli</taxon>
        <taxon>Lactobacillales</taxon>
        <taxon>Enterococcaceae</taxon>
        <taxon>Vagococcus</taxon>
    </lineage>
</organism>
<dbReference type="EMBL" id="JAEEGA010000016">
    <property type="protein sequence ID" value="MBP1043480.1"/>
    <property type="molecule type" value="Genomic_DNA"/>
</dbReference>
<dbReference type="InterPro" id="IPR018060">
    <property type="entry name" value="HTH_AraC"/>
</dbReference>
<dbReference type="Gene3D" id="1.10.10.60">
    <property type="entry name" value="Homeodomain-like"/>
    <property type="match status" value="2"/>
</dbReference>
<dbReference type="PROSITE" id="PS51257">
    <property type="entry name" value="PROKAR_LIPOPROTEIN"/>
    <property type="match status" value="1"/>
</dbReference>
<dbReference type="Proteomes" id="UP000674938">
    <property type="component" value="Unassembled WGS sequence"/>
</dbReference>
<keyword evidence="7" id="KW-1185">Reference proteome</keyword>
<evidence type="ECO:0000256" key="3">
    <source>
        <dbReference type="ARBA" id="ARBA00023163"/>
    </source>
</evidence>
<dbReference type="RefSeq" id="WP_209531292.1">
    <property type="nucleotide sequence ID" value="NZ_JAEEGA010000016.1"/>
</dbReference>
<evidence type="ECO:0000256" key="1">
    <source>
        <dbReference type="ARBA" id="ARBA00023015"/>
    </source>
</evidence>
<evidence type="ECO:0000256" key="4">
    <source>
        <dbReference type="SAM" id="Phobius"/>
    </source>
</evidence>
<keyword evidence="1" id="KW-0805">Transcription regulation</keyword>
<comment type="caution">
    <text evidence="6">The sequence shown here is derived from an EMBL/GenBank/DDBJ whole genome shotgun (WGS) entry which is preliminary data.</text>
</comment>
<proteinExistence type="predicted"/>
<dbReference type="Pfam" id="PF12833">
    <property type="entry name" value="HTH_18"/>
    <property type="match status" value="1"/>
</dbReference>
<feature type="transmembrane region" description="Helical" evidence="4">
    <location>
        <begin position="290"/>
        <end position="309"/>
    </location>
</feature>
<accession>A0A940PER3</accession>
<dbReference type="InterPro" id="IPR009057">
    <property type="entry name" value="Homeodomain-like_sf"/>
</dbReference>
<evidence type="ECO:0000256" key="2">
    <source>
        <dbReference type="ARBA" id="ARBA00023125"/>
    </source>
</evidence>
<keyword evidence="2" id="KW-0238">DNA-binding</keyword>
<evidence type="ECO:0000259" key="5">
    <source>
        <dbReference type="PROSITE" id="PS01124"/>
    </source>
</evidence>